<sequence length="262" mass="29171">MSNRKRMPSYRPWGSTEDGAIEFESLTIETLDGALNVYRESFCKRENVCQAVGLLDEPGAVEELGELCLDAARDGVSVVAIDISTREVVGVAFNKIQVRCNPNEVGSFEQFSKNSKTKSSIALVNFMINVDAKLDLFKHYNADCILEIMFLATLENYQQRRIGELLVSSSLEIGRHLFRGKSVKTPVGVNDNETINNFNSVPSLVSAIMTSNYSQKISEKLGFDSLIDVSWDEFTHGGKKFSEIIPSFHKSARLVAKRLSKS</sequence>
<dbReference type="PANTHER" id="PTHR20905">
    <property type="entry name" value="N-ACETYLTRANSFERASE-RELATED"/>
    <property type="match status" value="1"/>
</dbReference>
<dbReference type="GO" id="GO:0008080">
    <property type="term" value="F:N-acetyltransferase activity"/>
    <property type="evidence" value="ECO:0007669"/>
    <property type="project" value="TreeGrafter"/>
</dbReference>
<evidence type="ECO:0008006" key="3">
    <source>
        <dbReference type="Google" id="ProtNLM"/>
    </source>
</evidence>
<keyword evidence="2" id="KW-1185">Reference proteome</keyword>
<dbReference type="PANTHER" id="PTHR20905:SF28">
    <property type="entry name" value="GH28833P-RELATED"/>
    <property type="match status" value="1"/>
</dbReference>
<protein>
    <recommendedName>
        <fullName evidence="3">N-acetyltransferase domain-containing protein</fullName>
    </recommendedName>
</protein>
<dbReference type="AlphaFoldDB" id="A0AA39FC61"/>
<gene>
    <name evidence="1" type="ORF">PV327_004262</name>
</gene>
<dbReference type="EMBL" id="JAQQBR010001832">
    <property type="protein sequence ID" value="KAK0166776.1"/>
    <property type="molecule type" value="Genomic_DNA"/>
</dbReference>
<evidence type="ECO:0000313" key="2">
    <source>
        <dbReference type="Proteomes" id="UP001168972"/>
    </source>
</evidence>
<organism evidence="1 2">
    <name type="scientific">Microctonus hyperodae</name>
    <name type="common">Parasitoid wasp</name>
    <dbReference type="NCBI Taxonomy" id="165561"/>
    <lineage>
        <taxon>Eukaryota</taxon>
        <taxon>Metazoa</taxon>
        <taxon>Ecdysozoa</taxon>
        <taxon>Arthropoda</taxon>
        <taxon>Hexapoda</taxon>
        <taxon>Insecta</taxon>
        <taxon>Pterygota</taxon>
        <taxon>Neoptera</taxon>
        <taxon>Endopterygota</taxon>
        <taxon>Hymenoptera</taxon>
        <taxon>Apocrita</taxon>
        <taxon>Ichneumonoidea</taxon>
        <taxon>Braconidae</taxon>
        <taxon>Euphorinae</taxon>
        <taxon>Microctonus</taxon>
    </lineage>
</organism>
<dbReference type="Proteomes" id="UP001168972">
    <property type="component" value="Unassembled WGS sequence"/>
</dbReference>
<comment type="caution">
    <text evidence="1">The sequence shown here is derived from an EMBL/GenBank/DDBJ whole genome shotgun (WGS) entry which is preliminary data.</text>
</comment>
<proteinExistence type="predicted"/>
<reference evidence="1" key="1">
    <citation type="journal article" date="2023" name="bioRxiv">
        <title>Scaffold-level genome assemblies of two parasitoid biocontrol wasps reveal the parthenogenesis mechanism and an associated novel virus.</title>
        <authorList>
            <person name="Inwood S."/>
            <person name="Skelly J."/>
            <person name="Guhlin J."/>
            <person name="Harrop T."/>
            <person name="Goldson S."/>
            <person name="Dearden P."/>
        </authorList>
    </citation>
    <scope>NUCLEOTIDE SEQUENCE</scope>
    <source>
        <strain evidence="1">Lincoln</strain>
        <tissue evidence="1">Whole body</tissue>
    </source>
</reference>
<dbReference type="Gene3D" id="3.40.630.30">
    <property type="match status" value="1"/>
</dbReference>
<reference evidence="1" key="2">
    <citation type="submission" date="2023-03" db="EMBL/GenBank/DDBJ databases">
        <authorList>
            <person name="Inwood S.N."/>
            <person name="Skelly J.G."/>
            <person name="Guhlin J."/>
            <person name="Harrop T.W.R."/>
            <person name="Goldson S.G."/>
            <person name="Dearden P.K."/>
        </authorList>
    </citation>
    <scope>NUCLEOTIDE SEQUENCE</scope>
    <source>
        <strain evidence="1">Lincoln</strain>
        <tissue evidence="1">Whole body</tissue>
    </source>
</reference>
<evidence type="ECO:0000313" key="1">
    <source>
        <dbReference type="EMBL" id="KAK0166776.1"/>
    </source>
</evidence>
<accession>A0AA39FC61</accession>
<name>A0AA39FC61_MICHY</name>